<organism evidence="6 7">
    <name type="scientific">Trichomalopsis sarcophagae</name>
    <dbReference type="NCBI Taxonomy" id="543379"/>
    <lineage>
        <taxon>Eukaryota</taxon>
        <taxon>Metazoa</taxon>
        <taxon>Ecdysozoa</taxon>
        <taxon>Arthropoda</taxon>
        <taxon>Hexapoda</taxon>
        <taxon>Insecta</taxon>
        <taxon>Pterygota</taxon>
        <taxon>Neoptera</taxon>
        <taxon>Endopterygota</taxon>
        <taxon>Hymenoptera</taxon>
        <taxon>Apocrita</taxon>
        <taxon>Proctotrupomorpha</taxon>
        <taxon>Chalcidoidea</taxon>
        <taxon>Pteromalidae</taxon>
        <taxon>Pteromalinae</taxon>
        <taxon>Trichomalopsis</taxon>
    </lineage>
</organism>
<gene>
    <name evidence="6" type="ORF">TSAR_006974</name>
</gene>
<dbReference type="STRING" id="543379.A0A232EQ15"/>
<feature type="short sequence motif" description="GXGXXG" evidence="4">
    <location>
        <begin position="301"/>
        <end position="306"/>
    </location>
</feature>
<evidence type="ECO:0000313" key="6">
    <source>
        <dbReference type="EMBL" id="OXU20431.1"/>
    </source>
</evidence>
<evidence type="ECO:0000256" key="1">
    <source>
        <dbReference type="ARBA" id="ARBA00022801"/>
    </source>
</evidence>
<dbReference type="Proteomes" id="UP000215335">
    <property type="component" value="Unassembled WGS sequence"/>
</dbReference>
<feature type="short sequence motif" description="GXSXG" evidence="4">
    <location>
        <begin position="333"/>
        <end position="337"/>
    </location>
</feature>
<feature type="short sequence motif" description="DGA/G" evidence="4">
    <location>
        <begin position="487"/>
        <end position="489"/>
    </location>
</feature>
<dbReference type="GO" id="GO:0016020">
    <property type="term" value="C:membrane"/>
    <property type="evidence" value="ECO:0007669"/>
    <property type="project" value="TreeGrafter"/>
</dbReference>
<dbReference type="PANTHER" id="PTHR24185">
    <property type="entry name" value="CALCIUM-INDEPENDENT PHOSPHOLIPASE A2-GAMMA"/>
    <property type="match status" value="1"/>
</dbReference>
<evidence type="ECO:0000256" key="3">
    <source>
        <dbReference type="ARBA" id="ARBA00023098"/>
    </source>
</evidence>
<dbReference type="SUPFAM" id="SSF52151">
    <property type="entry name" value="FabD/lysophospholipase-like"/>
    <property type="match status" value="1"/>
</dbReference>
<keyword evidence="2 4" id="KW-0442">Lipid degradation</keyword>
<protein>
    <recommendedName>
        <fullName evidence="5">PNPLA domain-containing protein</fullName>
    </recommendedName>
</protein>
<evidence type="ECO:0000256" key="2">
    <source>
        <dbReference type="ARBA" id="ARBA00022963"/>
    </source>
</evidence>
<accession>A0A232EQ15</accession>
<feature type="active site" description="Proton acceptor" evidence="4">
    <location>
        <position position="487"/>
    </location>
</feature>
<dbReference type="EMBL" id="NNAY01002859">
    <property type="protein sequence ID" value="OXU20431.1"/>
    <property type="molecule type" value="Genomic_DNA"/>
</dbReference>
<comment type="caution">
    <text evidence="6">The sequence shown here is derived from an EMBL/GenBank/DDBJ whole genome shotgun (WGS) entry which is preliminary data.</text>
</comment>
<dbReference type="GO" id="GO:0047499">
    <property type="term" value="F:calcium-independent phospholipase A2 activity"/>
    <property type="evidence" value="ECO:0007669"/>
    <property type="project" value="TreeGrafter"/>
</dbReference>
<dbReference type="Pfam" id="PF01734">
    <property type="entry name" value="Patatin"/>
    <property type="match status" value="1"/>
</dbReference>
<proteinExistence type="predicted"/>
<dbReference type="Gene3D" id="3.40.1090.10">
    <property type="entry name" value="Cytosolic phospholipase A2 catalytic domain"/>
    <property type="match status" value="1"/>
</dbReference>
<evidence type="ECO:0000259" key="5">
    <source>
        <dbReference type="PROSITE" id="PS51635"/>
    </source>
</evidence>
<dbReference type="PROSITE" id="PS51635">
    <property type="entry name" value="PNPLA"/>
    <property type="match status" value="1"/>
</dbReference>
<reference evidence="6 7" key="1">
    <citation type="journal article" date="2017" name="Curr. Biol.">
        <title>The Evolution of Venom by Co-option of Single-Copy Genes.</title>
        <authorList>
            <person name="Martinson E.O."/>
            <person name="Mrinalini"/>
            <person name="Kelkar Y.D."/>
            <person name="Chang C.H."/>
            <person name="Werren J.H."/>
        </authorList>
    </citation>
    <scope>NUCLEOTIDE SEQUENCE [LARGE SCALE GENOMIC DNA]</scope>
    <source>
        <strain evidence="6 7">Alberta</strain>
        <tissue evidence="6">Whole body</tissue>
    </source>
</reference>
<keyword evidence="7" id="KW-1185">Reference proteome</keyword>
<keyword evidence="3 4" id="KW-0443">Lipid metabolism</keyword>
<dbReference type="InterPro" id="IPR016035">
    <property type="entry name" value="Acyl_Trfase/lysoPLipase"/>
</dbReference>
<evidence type="ECO:0000256" key="4">
    <source>
        <dbReference type="PROSITE-ProRule" id="PRU01161"/>
    </source>
</evidence>
<feature type="domain" description="PNPLA" evidence="5">
    <location>
        <begin position="297"/>
        <end position="500"/>
    </location>
</feature>
<evidence type="ECO:0000313" key="7">
    <source>
        <dbReference type="Proteomes" id="UP000215335"/>
    </source>
</evidence>
<feature type="active site" description="Nucleophile" evidence="4">
    <location>
        <position position="335"/>
    </location>
</feature>
<keyword evidence="1 4" id="KW-0378">Hydrolase</keyword>
<dbReference type="OrthoDB" id="630895at2759"/>
<dbReference type="PANTHER" id="PTHR24185:SF1">
    <property type="entry name" value="CALCIUM-INDEPENDENT PHOSPHOLIPASE A2-GAMMA"/>
    <property type="match status" value="1"/>
</dbReference>
<sequence length="641" mass="72546">MSLSKHVRHCRRCVALTRPLTESAAGRDAGESSTALASKLTSTVPLNFVNKAKMTMHSRLKMLGQLKDFFNKSSYDKNLQLMLNKEWLDFFQKLTYAQIDTIRKYSLLDDSKTQQEQDEKKIAQEKEKAVQKSVATTLPIIEEKVTAQPQAKQAPVEPQAAMETKESYYYLPQVLAAMLPRLSNKSKEISVPAIPKWKTNLQTSVTKNSIVSRTRHILNSIATAESNASKWRRIDDLLQHIEQFPEARHNAVKDGGIRILLRTRELTKDEQIRGTIREALAVLGHVDPLPARGIRILAIDGGGIRGVLVIEMLKKLEQLTGKKVYEMFDYICGVSTGAILSAVLAIKGEDEQGGHKRKSLDEISVLYKELSTKIFTQSPLRGTSNLVWSHAYYDTALWEQMLQEHLGDRDLIKTTRDPIAPKFSVISAVVNHERVMAYVFRNYAIPIGVESQYMGSHKHKLWEAVRASAAAPSYFEEFKCGEYLHQDGGIMVNNPCAVAIHEAKQLWPNSPIQCVVSFGTGRTPFNINTCAEDKKEASASSWKEKFYKILDSATDTEAVHTMLNDLLPDHVYYRFNPYLTEMLTMTEIRPEKISQLEQDAAMYIRRNEEKFQKAAKVIMQQKTPSQSVVDWAKLQKNILGI</sequence>
<dbReference type="AlphaFoldDB" id="A0A232EQ15"/>
<name>A0A232EQ15_9HYME</name>
<dbReference type="GO" id="GO:0019369">
    <property type="term" value="P:arachidonate metabolic process"/>
    <property type="evidence" value="ECO:0007669"/>
    <property type="project" value="TreeGrafter"/>
</dbReference>
<dbReference type="InterPro" id="IPR045217">
    <property type="entry name" value="PNPLA8-like"/>
</dbReference>
<dbReference type="InterPro" id="IPR002641">
    <property type="entry name" value="PNPLA_dom"/>
</dbReference>
<dbReference type="GO" id="GO:0016042">
    <property type="term" value="P:lipid catabolic process"/>
    <property type="evidence" value="ECO:0007669"/>
    <property type="project" value="UniProtKB-UniRule"/>
</dbReference>
<dbReference type="CDD" id="cd07211">
    <property type="entry name" value="Pat_PNPLA8"/>
    <property type="match status" value="1"/>
</dbReference>